<name>A0A2J0PQ71_9ENTR</name>
<evidence type="ECO:0000313" key="2">
    <source>
        <dbReference type="Proteomes" id="UP000230495"/>
    </source>
</evidence>
<dbReference type="OrthoDB" id="6627934at2"/>
<reference evidence="1 2" key="1">
    <citation type="journal article" date="2017" name="J. Antimicrob. Chemother.">
        <title>Characterization of the population structure, drug resistance mechanisms and plasmids of the community-associated Enterobacter cloacae complex in China.</title>
        <authorList>
            <person name="Zhou K."/>
            <person name="Yu W."/>
            <person name="Cao X."/>
            <person name="Shen P."/>
            <person name="Lu H."/>
            <person name="Luo Q."/>
            <person name="Rossen J.W.A."/>
            <person name="Xiao Y."/>
        </authorList>
    </citation>
    <scope>NUCLEOTIDE SEQUENCE [LARGE SCALE GENOMIC DNA]</scope>
    <source>
        <strain evidence="1">ECC1097</strain>
    </source>
</reference>
<proteinExistence type="predicted"/>
<organism evidence="1">
    <name type="scientific">Enterobacter kobei</name>
    <dbReference type="NCBI Taxonomy" id="208224"/>
    <lineage>
        <taxon>Bacteria</taxon>
        <taxon>Pseudomonadati</taxon>
        <taxon>Pseudomonadota</taxon>
        <taxon>Gammaproteobacteria</taxon>
        <taxon>Enterobacterales</taxon>
        <taxon>Enterobacteriaceae</taxon>
        <taxon>Enterobacter</taxon>
        <taxon>Enterobacter cloacae complex</taxon>
    </lineage>
</organism>
<protein>
    <submittedName>
        <fullName evidence="1">Uncharacterized protein</fullName>
    </submittedName>
</protein>
<gene>
    <name evidence="1" type="ORF">B9Q37_00030</name>
</gene>
<accession>A0A2J0PQ71</accession>
<dbReference type="RefSeq" id="WP_100126765.1">
    <property type="nucleotide sequence ID" value="NZ_NEET01000014.1"/>
</dbReference>
<dbReference type="Proteomes" id="UP000230495">
    <property type="component" value="Unassembled WGS sequence"/>
</dbReference>
<sequence>MKAWSLEELTLLWRHSNSEVAEITGRSIEEVGDRRLQANLERNGWDKKDPAAVTKWEAA</sequence>
<dbReference type="EMBL" id="NEEU01000001">
    <property type="protein sequence ID" value="PJD77083.1"/>
    <property type="molecule type" value="Genomic_DNA"/>
</dbReference>
<comment type="caution">
    <text evidence="1">The sequence shown here is derived from an EMBL/GenBank/DDBJ whole genome shotgun (WGS) entry which is preliminary data.</text>
</comment>
<dbReference type="AlphaFoldDB" id="A0A2J0PQ71"/>
<evidence type="ECO:0000313" key="1">
    <source>
        <dbReference type="EMBL" id="PJD77083.1"/>
    </source>
</evidence>